<proteinExistence type="predicted"/>
<reference evidence="2 3" key="1">
    <citation type="submission" date="2018-05" db="EMBL/GenBank/DDBJ databases">
        <title>Chitinophaga sp. nov., isolated from rhizosphere soil of Alhagi.</title>
        <authorList>
            <person name="Liu Y."/>
        </authorList>
    </citation>
    <scope>NUCLEOTIDE SEQUENCE [LARGE SCALE GENOMIC DNA]</scope>
    <source>
        <strain evidence="2 3">T22</strain>
    </source>
</reference>
<keyword evidence="3" id="KW-1185">Reference proteome</keyword>
<sequence>MLAFVLPACKKNKKDATPTEKPGQIKGMGDQAGTPEGTPFELPANISLAGKIRGSQCDTVYERGSGAYVDVCIALFNSGGTDITLVIPAGLVILADEEEYQHGMVVQETRILLKAGQITRCTLGAYCINASKSSSSSSTTYAIGPITGSVLIRELLDLLKNKKINVEDYPADDEAYSEAVGTVQSAVWGITDFDGLQYFKEEILKLPNK</sequence>
<evidence type="ECO:0000313" key="2">
    <source>
        <dbReference type="EMBL" id="AWO02111.1"/>
    </source>
</evidence>
<evidence type="ECO:0000256" key="1">
    <source>
        <dbReference type="SAM" id="MobiDB-lite"/>
    </source>
</evidence>
<name>A0ABM6WE11_9BACT</name>
<accession>A0ABM6WE11</accession>
<dbReference type="Proteomes" id="UP000246099">
    <property type="component" value="Chromosome"/>
</dbReference>
<dbReference type="EMBL" id="CP029600">
    <property type="protein sequence ID" value="AWO02111.1"/>
    <property type="molecule type" value="Genomic_DNA"/>
</dbReference>
<gene>
    <name evidence="2" type="ORF">DLD77_10600</name>
</gene>
<evidence type="ECO:0000313" key="3">
    <source>
        <dbReference type="Proteomes" id="UP000246099"/>
    </source>
</evidence>
<protein>
    <submittedName>
        <fullName evidence="2">Uncharacterized protein</fullName>
    </submittedName>
</protein>
<feature type="region of interest" description="Disordered" evidence="1">
    <location>
        <begin position="13"/>
        <end position="36"/>
    </location>
</feature>
<organism evidence="2 3">
    <name type="scientific">Chitinophaga alhagiae</name>
    <dbReference type="NCBI Taxonomy" id="2203219"/>
    <lineage>
        <taxon>Bacteria</taxon>
        <taxon>Pseudomonadati</taxon>
        <taxon>Bacteroidota</taxon>
        <taxon>Chitinophagia</taxon>
        <taxon>Chitinophagales</taxon>
        <taxon>Chitinophagaceae</taxon>
        <taxon>Chitinophaga</taxon>
    </lineage>
</organism>